<sequence>MKFEHVILGLLSWRPFSGYDLGKHLEREGRFIRSKVHLSQIYRLLSRMVDSGWVCYEVQANDGRPDSKIYRLTEAGEQVLREWVASPYVPPSKFTDSEFLVRFRYGGPLDRSALLRLVRTELETRKAEVSLYRDRDRSVGPLQPIDGVDTDLAQRLGDLAHDHGSAAMDHWIDWLEHVLAELESEETARHPQGRQR</sequence>
<dbReference type="Gene3D" id="1.10.10.10">
    <property type="entry name" value="Winged helix-like DNA-binding domain superfamily/Winged helix DNA-binding domain"/>
    <property type="match status" value="1"/>
</dbReference>
<name>A0ABT6PJQ8_9PSEU</name>
<dbReference type="Pfam" id="PF03551">
    <property type="entry name" value="PadR"/>
    <property type="match status" value="1"/>
</dbReference>
<proteinExistence type="predicted"/>
<dbReference type="PANTHER" id="PTHR43252:SF4">
    <property type="entry name" value="TRANSCRIPTIONAL REGULATORY PROTEIN"/>
    <property type="match status" value="1"/>
</dbReference>
<evidence type="ECO:0000259" key="1">
    <source>
        <dbReference type="Pfam" id="PF03551"/>
    </source>
</evidence>
<feature type="domain" description="Transcription regulator PadR C-terminal" evidence="2">
    <location>
        <begin position="97"/>
        <end position="183"/>
    </location>
</feature>
<comment type="caution">
    <text evidence="3">The sequence shown here is derived from an EMBL/GenBank/DDBJ whole genome shotgun (WGS) entry which is preliminary data.</text>
</comment>
<dbReference type="InterPro" id="IPR018309">
    <property type="entry name" value="Tscrpt_reg_PadR_C"/>
</dbReference>
<organism evidence="3 4">
    <name type="scientific">Saccharopolyspora ipomoeae</name>
    <dbReference type="NCBI Taxonomy" id="3042027"/>
    <lineage>
        <taxon>Bacteria</taxon>
        <taxon>Bacillati</taxon>
        <taxon>Actinomycetota</taxon>
        <taxon>Actinomycetes</taxon>
        <taxon>Pseudonocardiales</taxon>
        <taxon>Pseudonocardiaceae</taxon>
        <taxon>Saccharopolyspora</taxon>
    </lineage>
</organism>
<reference evidence="3 4" key="1">
    <citation type="submission" date="2023-04" db="EMBL/GenBank/DDBJ databases">
        <title>Draft genome sequence of Saccharopolyspora sp. TS4A08 isolated from sweet potato rhizospheric soil.</title>
        <authorList>
            <person name="Suksaard P."/>
            <person name="Duangmal K."/>
        </authorList>
    </citation>
    <scope>NUCLEOTIDE SEQUENCE [LARGE SCALE GENOMIC DNA]</scope>
    <source>
        <strain evidence="3 4">TS4A08</strain>
    </source>
</reference>
<dbReference type="Proteomes" id="UP001237595">
    <property type="component" value="Unassembled WGS sequence"/>
</dbReference>
<gene>
    <name evidence="3" type="ORF">QFW96_06215</name>
</gene>
<evidence type="ECO:0000313" key="3">
    <source>
        <dbReference type="EMBL" id="MDI2028194.1"/>
    </source>
</evidence>
<dbReference type="SUPFAM" id="SSF46785">
    <property type="entry name" value="Winged helix' DNA-binding domain"/>
    <property type="match status" value="1"/>
</dbReference>
<dbReference type="RefSeq" id="WP_281454559.1">
    <property type="nucleotide sequence ID" value="NZ_JASAOF010000002.1"/>
</dbReference>
<feature type="domain" description="Transcription regulator PadR N-terminal" evidence="1">
    <location>
        <begin position="7"/>
        <end position="82"/>
    </location>
</feature>
<keyword evidence="4" id="KW-1185">Reference proteome</keyword>
<protein>
    <submittedName>
        <fullName evidence="3">PadR family transcriptional regulator</fullName>
    </submittedName>
</protein>
<evidence type="ECO:0000313" key="4">
    <source>
        <dbReference type="Proteomes" id="UP001237595"/>
    </source>
</evidence>
<dbReference type="PANTHER" id="PTHR43252">
    <property type="entry name" value="TRANSCRIPTIONAL REGULATOR YQJI"/>
    <property type="match status" value="1"/>
</dbReference>
<dbReference type="Pfam" id="PF10400">
    <property type="entry name" value="Vir_act_alpha_C"/>
    <property type="match status" value="1"/>
</dbReference>
<dbReference type="EMBL" id="JASAOF010000002">
    <property type="protein sequence ID" value="MDI2028194.1"/>
    <property type="molecule type" value="Genomic_DNA"/>
</dbReference>
<dbReference type="InterPro" id="IPR036388">
    <property type="entry name" value="WH-like_DNA-bd_sf"/>
</dbReference>
<dbReference type="InterPro" id="IPR005149">
    <property type="entry name" value="Tscrpt_reg_PadR_N"/>
</dbReference>
<dbReference type="InterPro" id="IPR036390">
    <property type="entry name" value="WH_DNA-bd_sf"/>
</dbReference>
<evidence type="ECO:0000259" key="2">
    <source>
        <dbReference type="Pfam" id="PF10400"/>
    </source>
</evidence>
<accession>A0ABT6PJQ8</accession>